<evidence type="ECO:0000256" key="6">
    <source>
        <dbReference type="ARBA" id="ARBA00022840"/>
    </source>
</evidence>
<feature type="domain" description="ABC transporter" evidence="11">
    <location>
        <begin position="12"/>
        <end position="251"/>
    </location>
</feature>
<dbReference type="InterPro" id="IPR015856">
    <property type="entry name" value="ABC_transpr_CbiO/EcfA_su"/>
</dbReference>
<evidence type="ECO:0000256" key="7">
    <source>
        <dbReference type="ARBA" id="ARBA00022967"/>
    </source>
</evidence>
<dbReference type="SMART" id="SM00382">
    <property type="entry name" value="AAA"/>
    <property type="match status" value="1"/>
</dbReference>
<dbReference type="GO" id="GO:0042626">
    <property type="term" value="F:ATPase-coupled transmembrane transporter activity"/>
    <property type="evidence" value="ECO:0007669"/>
    <property type="project" value="TreeGrafter"/>
</dbReference>
<dbReference type="FunFam" id="3.40.50.300:FF:000224">
    <property type="entry name" value="Energy-coupling factor transporter ATP-binding protein EcfA"/>
    <property type="match status" value="1"/>
</dbReference>
<keyword evidence="5 10" id="KW-0547">Nucleotide-binding</keyword>
<name>A0A926DEB0_9FIRM</name>
<evidence type="ECO:0000256" key="9">
    <source>
        <dbReference type="ARBA" id="ARBA00025157"/>
    </source>
</evidence>
<dbReference type="SUPFAM" id="SSF52540">
    <property type="entry name" value="P-loop containing nucleoside triphosphate hydrolases"/>
    <property type="match status" value="1"/>
</dbReference>
<dbReference type="PROSITE" id="PS00211">
    <property type="entry name" value="ABC_TRANSPORTER_1"/>
    <property type="match status" value="1"/>
</dbReference>
<dbReference type="GO" id="GO:0016887">
    <property type="term" value="F:ATP hydrolysis activity"/>
    <property type="evidence" value="ECO:0007669"/>
    <property type="project" value="InterPro"/>
</dbReference>
<dbReference type="NCBIfam" id="TIGR04520">
    <property type="entry name" value="ECF_ATPase_1"/>
    <property type="match status" value="1"/>
</dbReference>
<dbReference type="InterPro" id="IPR017871">
    <property type="entry name" value="ABC_transporter-like_CS"/>
</dbReference>
<dbReference type="AlphaFoldDB" id="A0A926DEB0"/>
<dbReference type="GO" id="GO:0005524">
    <property type="term" value="F:ATP binding"/>
    <property type="evidence" value="ECO:0007669"/>
    <property type="project" value="UniProtKB-UniRule"/>
</dbReference>
<protein>
    <recommendedName>
        <fullName evidence="10">ABC transporter ATP-binding protein</fullName>
    </recommendedName>
</protein>
<dbReference type="PROSITE" id="PS50893">
    <property type="entry name" value="ABC_TRANSPORTER_2"/>
    <property type="match status" value="1"/>
</dbReference>
<dbReference type="InterPro" id="IPR050095">
    <property type="entry name" value="ECF_ABC_transporter_ATP-bd"/>
</dbReference>
<organism evidence="12 13">
    <name type="scientific">Feifania hominis</name>
    <dbReference type="NCBI Taxonomy" id="2763660"/>
    <lineage>
        <taxon>Bacteria</taxon>
        <taxon>Bacillati</taxon>
        <taxon>Bacillota</taxon>
        <taxon>Clostridia</taxon>
        <taxon>Eubacteriales</taxon>
        <taxon>Feifaniaceae</taxon>
        <taxon>Feifania</taxon>
    </lineage>
</organism>
<gene>
    <name evidence="12" type="ORF">H8695_01925</name>
</gene>
<sequence>MGALTLEEQTLIETRALSFWYQDPDEAEPRKVLRDINLTIRKGEFVAVLGHNGCGKSTLAKHLNGILAPCEGTVLVEGMDTRDEKRLFDIRQRVGVVFQNPDNQLVATIVEEDIAFGPENLGLPPEKIRERVTEALTAVDMLEYREQAPHHLSGGQKQRIAIAGVIAMRPDCIVLDEPTAMLDPVGRAEVMKTILHLNRDEGITVVLITHYMAEAVQAGRVIIMDEGRVVRDAAPREVFSQVEYLRSIGLEVPQATDLVHRLRADGYPVGEAITTQECVEALAKLLKGSAEH</sequence>
<dbReference type="Gene3D" id="3.40.50.300">
    <property type="entry name" value="P-loop containing nucleotide triphosphate hydrolases"/>
    <property type="match status" value="1"/>
</dbReference>
<comment type="similarity">
    <text evidence="2 10">Belongs to the ABC transporter superfamily.</text>
</comment>
<dbReference type="GO" id="GO:0006824">
    <property type="term" value="P:cobalt ion transport"/>
    <property type="evidence" value="ECO:0007669"/>
    <property type="project" value="InterPro"/>
</dbReference>
<reference evidence="12" key="1">
    <citation type="submission" date="2020-08" db="EMBL/GenBank/DDBJ databases">
        <title>Genome public.</title>
        <authorList>
            <person name="Liu C."/>
            <person name="Sun Q."/>
        </authorList>
    </citation>
    <scope>NUCLEOTIDE SEQUENCE</scope>
    <source>
        <strain evidence="12">BX7</strain>
    </source>
</reference>
<dbReference type="PANTHER" id="PTHR43553:SF24">
    <property type="entry name" value="ENERGY-COUPLING FACTOR TRANSPORTER ATP-BINDING PROTEIN ECFA1"/>
    <property type="match status" value="1"/>
</dbReference>
<dbReference type="PANTHER" id="PTHR43553">
    <property type="entry name" value="HEAVY METAL TRANSPORTER"/>
    <property type="match status" value="1"/>
</dbReference>
<evidence type="ECO:0000256" key="3">
    <source>
        <dbReference type="ARBA" id="ARBA00022448"/>
    </source>
</evidence>
<accession>A0A926DEB0</accession>
<evidence type="ECO:0000256" key="4">
    <source>
        <dbReference type="ARBA" id="ARBA00022475"/>
    </source>
</evidence>
<evidence type="ECO:0000256" key="10">
    <source>
        <dbReference type="RuleBase" id="RU364103"/>
    </source>
</evidence>
<evidence type="ECO:0000256" key="1">
    <source>
        <dbReference type="ARBA" id="ARBA00004202"/>
    </source>
</evidence>
<dbReference type="InterPro" id="IPR027417">
    <property type="entry name" value="P-loop_NTPase"/>
</dbReference>
<keyword evidence="13" id="KW-1185">Reference proteome</keyword>
<proteinExistence type="inferred from homology"/>
<dbReference type="InterPro" id="IPR003593">
    <property type="entry name" value="AAA+_ATPase"/>
</dbReference>
<keyword evidence="8 10" id="KW-0472">Membrane</keyword>
<dbReference type="Proteomes" id="UP000620366">
    <property type="component" value="Unassembled WGS sequence"/>
</dbReference>
<evidence type="ECO:0000313" key="12">
    <source>
        <dbReference type="EMBL" id="MBC8535455.1"/>
    </source>
</evidence>
<keyword evidence="4 10" id="KW-1003">Cell membrane</keyword>
<keyword evidence="7" id="KW-1278">Translocase</keyword>
<evidence type="ECO:0000256" key="5">
    <source>
        <dbReference type="ARBA" id="ARBA00022741"/>
    </source>
</evidence>
<keyword evidence="3 10" id="KW-0813">Transport</keyword>
<dbReference type="InterPro" id="IPR003439">
    <property type="entry name" value="ABC_transporter-like_ATP-bd"/>
</dbReference>
<dbReference type="NCBIfam" id="TIGR01166">
    <property type="entry name" value="cbiO"/>
    <property type="match status" value="1"/>
</dbReference>
<dbReference type="InterPro" id="IPR030947">
    <property type="entry name" value="EcfA_1"/>
</dbReference>
<comment type="function">
    <text evidence="10">Part of an ABC transporter complex. Responsible for energy coupling to the transport system.</text>
</comment>
<dbReference type="InterPro" id="IPR005876">
    <property type="entry name" value="Co_trans_ATP-bd"/>
</dbReference>
<evidence type="ECO:0000313" key="13">
    <source>
        <dbReference type="Proteomes" id="UP000620366"/>
    </source>
</evidence>
<comment type="function">
    <text evidence="9">Probably part of an ABC transporter complex. Responsible for energy coupling to the transport system.</text>
</comment>
<comment type="caution">
    <text evidence="12">The sequence shown here is derived from an EMBL/GenBank/DDBJ whole genome shotgun (WGS) entry which is preliminary data.</text>
</comment>
<dbReference type="NCBIfam" id="NF010167">
    <property type="entry name" value="PRK13648.1"/>
    <property type="match status" value="1"/>
</dbReference>
<dbReference type="GO" id="GO:0043190">
    <property type="term" value="C:ATP-binding cassette (ABC) transporter complex"/>
    <property type="evidence" value="ECO:0007669"/>
    <property type="project" value="TreeGrafter"/>
</dbReference>
<keyword evidence="6 10" id="KW-0067">ATP-binding</keyword>
<dbReference type="CDD" id="cd03225">
    <property type="entry name" value="ABC_cobalt_CbiO_domain1"/>
    <property type="match status" value="1"/>
</dbReference>
<evidence type="ECO:0000256" key="2">
    <source>
        <dbReference type="ARBA" id="ARBA00005417"/>
    </source>
</evidence>
<dbReference type="Pfam" id="PF00005">
    <property type="entry name" value="ABC_tran"/>
    <property type="match status" value="1"/>
</dbReference>
<evidence type="ECO:0000256" key="8">
    <source>
        <dbReference type="ARBA" id="ARBA00023136"/>
    </source>
</evidence>
<evidence type="ECO:0000259" key="11">
    <source>
        <dbReference type="PROSITE" id="PS50893"/>
    </source>
</evidence>
<comment type="subcellular location">
    <subcellularLocation>
        <location evidence="1 10">Cell membrane</location>
        <topology evidence="1 10">Peripheral membrane protein</topology>
    </subcellularLocation>
</comment>
<dbReference type="EMBL" id="JACRSP010000001">
    <property type="protein sequence ID" value="MBC8535455.1"/>
    <property type="molecule type" value="Genomic_DNA"/>
</dbReference>